<accession>A0A7G8TFY7</accession>
<name>A0A7G8TFY7_9FIRM</name>
<evidence type="ECO:0000313" key="1">
    <source>
        <dbReference type="EMBL" id="QNK42528.1"/>
    </source>
</evidence>
<dbReference type="KEGG" id="cfem:HCR03_05270"/>
<sequence length="346" mass="39216">MLKKLIGKGILFLTVLTLILSSISSVFIYKIDHRGKLLEGLYHSDDPYDVVFMGSSHMNGGIDPNVLWKQYGITSFNYATGGQPIDVTYYLLQEVLKKHTPSVVVVDLYYLGMTTPYGATGFVSNAVDNMRFSKNKLEAIQNCTPPEEWINFLLPALKYHFRWSSLTAEDFTYDSSSIYYLKGFDAGTQRYGKADTSYAATDKKADIPAKTLSYFYKFVELSKERGFQLVFVNMPCDYTESNQSDGWVNDCEAMFNTVADLCQQENVPFLDLDDRMDEIGLDFAQDMNNAGHLNVWGAYKTSSYFGNYLNRNYTLPDRRSNTELAKRWNEDYSHSLAASVENGTAG</sequence>
<dbReference type="EMBL" id="CP060286">
    <property type="protein sequence ID" value="QNK42528.1"/>
    <property type="molecule type" value="Genomic_DNA"/>
</dbReference>
<dbReference type="InterPro" id="IPR036514">
    <property type="entry name" value="SGNH_hydro_sf"/>
</dbReference>
<reference evidence="1 2" key="1">
    <citation type="submission" date="2020-08" db="EMBL/GenBank/DDBJ databases">
        <title>The isolate Caproiciproducens sp. 7D4C2 produces n-caproate at mildly acidic conditions from hexoses: genome and rBOX comparison with related strains and chain-elongating bacteria.</title>
        <authorList>
            <person name="Esquivel-Elizondo S."/>
            <person name="Bagci C."/>
            <person name="Temovska M."/>
            <person name="Jeon B.S."/>
            <person name="Bessarab I."/>
            <person name="Williams R.B.H."/>
            <person name="Huson D.H."/>
            <person name="Angenent L.T."/>
        </authorList>
    </citation>
    <scope>NUCLEOTIDE SEQUENCE [LARGE SCALE GENOMIC DNA]</scope>
    <source>
        <strain evidence="1 2">7D4C2</strain>
    </source>
</reference>
<evidence type="ECO:0008006" key="3">
    <source>
        <dbReference type="Google" id="ProtNLM"/>
    </source>
</evidence>
<proteinExistence type="predicted"/>
<dbReference type="SUPFAM" id="SSF52266">
    <property type="entry name" value="SGNH hydrolase"/>
    <property type="match status" value="1"/>
</dbReference>
<evidence type="ECO:0000313" key="2">
    <source>
        <dbReference type="Proteomes" id="UP000515909"/>
    </source>
</evidence>
<dbReference type="Proteomes" id="UP000515909">
    <property type="component" value="Chromosome"/>
</dbReference>
<dbReference type="Gene3D" id="3.40.50.1110">
    <property type="entry name" value="SGNH hydrolase"/>
    <property type="match status" value="1"/>
</dbReference>
<organism evidence="1 2">
    <name type="scientific">Caproicibacter fermentans</name>
    <dbReference type="NCBI Taxonomy" id="2576756"/>
    <lineage>
        <taxon>Bacteria</taxon>
        <taxon>Bacillati</taxon>
        <taxon>Bacillota</taxon>
        <taxon>Clostridia</taxon>
        <taxon>Eubacteriales</taxon>
        <taxon>Acutalibacteraceae</taxon>
        <taxon>Caproicibacter</taxon>
    </lineage>
</organism>
<dbReference type="AlphaFoldDB" id="A0A7G8TFY7"/>
<protein>
    <recommendedName>
        <fullName evidence="3">SGNH/GDSL hydrolase family protein</fullName>
    </recommendedName>
</protein>
<gene>
    <name evidence="1" type="ORF">HCR03_05270</name>
</gene>